<comment type="caution">
    <text evidence="5">The sequence shown here is derived from an EMBL/GenBank/DDBJ whole genome shotgun (WGS) entry which is preliminary data.</text>
</comment>
<dbReference type="InterPro" id="IPR011040">
    <property type="entry name" value="Sialidase"/>
</dbReference>
<sequence>MPLYLLFGFFLLFSFCAPADALAPGSSRVELFKRQNSTVPFEENGKVTERVVHSFRLPALVNVDGVMVAIADARYDTSNDNSLIDTVAKYSVDGGETWETQIAIKNSRVSSFSRVVDPTVIVKGNKLYVLVGSYNISTNYWMWHGDASDWDILLAVGEVTKSTVDGNTTVSIKWGSPVPVKEFFPREMEGVPTKQFLGGAGVATLASNGNLVYPVQVTNVKGQIFSKIFYSEDDGKTWKFGKGRSAFGCSEPVALEWEGKLIINTRVDRARRLVYESSDMGNTWVEAVGTLSRVWGPSPKSDQPGSQSSFTAVTIEGMRVMLFTHPLNFKGKWLRDRLNLWLTDNQRIYNVGQVSIGDENAAYSSVLYMDDKLYCLHEINTDEVYSLVFARLVGELRLIKSVVQSWKTWDSYLSSICTPADPAASSSKRGCGPPFPTAGLVGFLSHSASQNVWEDAYRCVNASINHGTNLTRGFKFEGRNAGALWPVGKQGQNQRYRFANHRFTLVALVSIHKVPRSTRPLVGASLDGSGYRKLLGLSYDKEQRWVPTFGRAASSPTGSWELNKTYHVVLAFEEGVGYIYVDGEPLRGSGQRLTSVQLKSMEISHFSIGSYGTSDRGTDSQITVTHVLLYNRRIEPSEVQTLFLGISKIVATSESMANEMVIQKMMLDASERGSIFSRIDTLFLLTLLLLLSIS</sequence>
<evidence type="ECO:0000313" key="6">
    <source>
        <dbReference type="Proteomes" id="UP000583944"/>
    </source>
</evidence>
<dbReference type="Gene3D" id="2.60.120.200">
    <property type="match status" value="1"/>
</dbReference>
<keyword evidence="1" id="KW-0677">Repeat</keyword>
<dbReference type="InterPro" id="IPR008377">
    <property type="entry name" value="Sialidase_trypan"/>
</dbReference>
<protein>
    <recommendedName>
        <fullName evidence="7">Trans-sialidase, Group I</fullName>
    </recommendedName>
</protein>
<dbReference type="SUPFAM" id="SSF49899">
    <property type="entry name" value="Concanavalin A-like lectins/glucanases"/>
    <property type="match status" value="1"/>
</dbReference>
<evidence type="ECO:0000259" key="4">
    <source>
        <dbReference type="Pfam" id="PF22925"/>
    </source>
</evidence>
<dbReference type="GO" id="GO:0009313">
    <property type="term" value="P:oligosaccharide catabolic process"/>
    <property type="evidence" value="ECO:0007669"/>
    <property type="project" value="TreeGrafter"/>
</dbReference>
<dbReference type="AlphaFoldDB" id="A0A7J6XWQ2"/>
<feature type="signal peptide" evidence="2">
    <location>
        <begin position="1"/>
        <end position="21"/>
    </location>
</feature>
<dbReference type="Proteomes" id="UP000583944">
    <property type="component" value="Unassembled WGS sequence"/>
</dbReference>
<evidence type="ECO:0000256" key="2">
    <source>
        <dbReference type="SAM" id="SignalP"/>
    </source>
</evidence>
<evidence type="ECO:0008006" key="7">
    <source>
        <dbReference type="Google" id="ProtNLM"/>
    </source>
</evidence>
<evidence type="ECO:0000256" key="1">
    <source>
        <dbReference type="ARBA" id="ARBA00022737"/>
    </source>
</evidence>
<accession>A0A7J6XWQ2</accession>
<dbReference type="SUPFAM" id="SSF50939">
    <property type="entry name" value="Sialidases"/>
    <property type="match status" value="1"/>
</dbReference>
<dbReference type="InterPro" id="IPR055239">
    <property type="entry name" value="TS_C"/>
</dbReference>
<name>A0A7J6XWQ2_TRYCR</name>
<dbReference type="Gene3D" id="2.120.10.10">
    <property type="match status" value="1"/>
</dbReference>
<feature type="chain" id="PRO_5029896745" description="Trans-sialidase, Group I" evidence="2">
    <location>
        <begin position="22"/>
        <end position="694"/>
    </location>
</feature>
<proteinExistence type="predicted"/>
<dbReference type="EMBL" id="JABDHM010000083">
    <property type="protein sequence ID" value="KAF5218921.1"/>
    <property type="molecule type" value="Genomic_DNA"/>
</dbReference>
<feature type="domain" description="Trans-sialidase C-terminal" evidence="4">
    <location>
        <begin position="436"/>
        <end position="635"/>
    </location>
</feature>
<dbReference type="InterPro" id="IPR013320">
    <property type="entry name" value="ConA-like_dom_sf"/>
</dbReference>
<dbReference type="CDD" id="cd15482">
    <property type="entry name" value="Sialidase_non-viral"/>
    <property type="match status" value="1"/>
</dbReference>
<dbReference type="InterPro" id="IPR036278">
    <property type="entry name" value="Sialidase_sf"/>
</dbReference>
<dbReference type="PANTHER" id="PTHR10628">
    <property type="entry name" value="SIALIDASE"/>
    <property type="match status" value="1"/>
</dbReference>
<dbReference type="PANTHER" id="PTHR10628:SF30">
    <property type="entry name" value="EXO-ALPHA-SIALIDASE"/>
    <property type="match status" value="1"/>
</dbReference>
<dbReference type="GO" id="GO:0005737">
    <property type="term" value="C:cytoplasm"/>
    <property type="evidence" value="ECO:0007669"/>
    <property type="project" value="TreeGrafter"/>
</dbReference>
<dbReference type="InterPro" id="IPR026856">
    <property type="entry name" value="Sialidase_fam"/>
</dbReference>
<dbReference type="VEuPathDB" id="TriTrypDB:BCY84_17925"/>
<dbReference type="PRINTS" id="PR01803">
    <property type="entry name" value="TCSIALIDASE"/>
</dbReference>
<evidence type="ECO:0000313" key="5">
    <source>
        <dbReference type="EMBL" id="KAF5218921.1"/>
    </source>
</evidence>
<dbReference type="GO" id="GO:0016020">
    <property type="term" value="C:membrane"/>
    <property type="evidence" value="ECO:0007669"/>
    <property type="project" value="TreeGrafter"/>
</dbReference>
<dbReference type="VEuPathDB" id="TriTrypDB:ECC02_008185"/>
<feature type="domain" description="Sialidase" evidence="3">
    <location>
        <begin position="58"/>
        <end position="378"/>
    </location>
</feature>
<dbReference type="Pfam" id="PF22925">
    <property type="entry name" value="TS_C"/>
    <property type="match status" value="1"/>
</dbReference>
<keyword evidence="2" id="KW-0732">Signal</keyword>
<evidence type="ECO:0000259" key="3">
    <source>
        <dbReference type="Pfam" id="PF13859"/>
    </source>
</evidence>
<gene>
    <name evidence="5" type="ORF">ECC02_008185</name>
</gene>
<dbReference type="GO" id="GO:0004308">
    <property type="term" value="F:exo-alpha-sialidase activity"/>
    <property type="evidence" value="ECO:0007669"/>
    <property type="project" value="InterPro"/>
</dbReference>
<dbReference type="Pfam" id="PF13859">
    <property type="entry name" value="BNR_3"/>
    <property type="match status" value="1"/>
</dbReference>
<organism evidence="5 6">
    <name type="scientific">Trypanosoma cruzi</name>
    <dbReference type="NCBI Taxonomy" id="5693"/>
    <lineage>
        <taxon>Eukaryota</taxon>
        <taxon>Discoba</taxon>
        <taxon>Euglenozoa</taxon>
        <taxon>Kinetoplastea</taxon>
        <taxon>Metakinetoplastina</taxon>
        <taxon>Trypanosomatida</taxon>
        <taxon>Trypanosomatidae</taxon>
        <taxon>Trypanosoma</taxon>
        <taxon>Schizotrypanum</taxon>
    </lineage>
</organism>
<dbReference type="GO" id="GO:0006689">
    <property type="term" value="P:ganglioside catabolic process"/>
    <property type="evidence" value="ECO:0007669"/>
    <property type="project" value="TreeGrafter"/>
</dbReference>
<reference evidence="5 6" key="1">
    <citation type="journal article" date="2019" name="Genome Biol. Evol.">
        <title>Nanopore Sequencing Significantly Improves Genome Assembly of the Protozoan Parasite Trypanosoma cruzi.</title>
        <authorList>
            <person name="Diaz-Viraque F."/>
            <person name="Pita S."/>
            <person name="Greif G."/>
            <person name="de Souza R.C.M."/>
            <person name="Iraola G."/>
            <person name="Robello C."/>
        </authorList>
    </citation>
    <scope>NUCLEOTIDE SEQUENCE [LARGE SCALE GENOMIC DNA]</scope>
    <source>
        <strain evidence="5 6">Berenice</strain>
    </source>
</reference>